<gene>
    <name evidence="1" type="ORF">FSW04_17920</name>
</gene>
<evidence type="ECO:0000313" key="2">
    <source>
        <dbReference type="Proteomes" id="UP000321805"/>
    </source>
</evidence>
<keyword evidence="2" id="KW-1185">Reference proteome</keyword>
<sequence length="460" mass="50709">MISAHRAATEIKLEQEKLPAVLLCLRSQGWEPAVLAAEQEFLRHAGIEPSEKSYRFAGGRLGQRGSVGDVFFKDGDMFFLDLGSPGRPGSEFDFVSVAAPDGESTLITGVVVNDGTRDAVDVWRPFADAVEVSIKSSVDGRRARYMRFDWTEIDNEPTGRLHEILSDTDEGPASFSRAQLDAALTTGAETLSSDFAREMLIEISKAGFVRATDLLAKWSRRLPEGEAEAAIESLKGCGLLATKHLLICRTDSSPLTEFDDPAELEAVKDLRHPSCNRRFADELLKEGYSVSPLGRSLIEKSHWMTVFVTERLVSAGVPADSIFWNMTEAGEEVDIVLSFLDEVWILELKDRDFGPGDAYPFNYRLARYSPQRAMIVTTGTVMADAKRVIAEMVREAGTPMFLGSRPRPIKPLYVEGLDAVLDAARRQVAVATMAHASSHVASLGPATGFDLRRVLRQRLR</sequence>
<dbReference type="Proteomes" id="UP000321805">
    <property type="component" value="Chromosome"/>
</dbReference>
<reference evidence="1 2" key="1">
    <citation type="journal article" date="2018" name="J. Microbiol.">
        <title>Baekduia soli gen. nov., sp. nov., a novel bacterium isolated from the soil of Baekdu Mountain and proposal of a novel family name, Baekduiaceae fam. nov.</title>
        <authorList>
            <person name="An D.S."/>
            <person name="Siddiqi M.Z."/>
            <person name="Kim K.H."/>
            <person name="Yu H.S."/>
            <person name="Im W.T."/>
        </authorList>
    </citation>
    <scope>NUCLEOTIDE SEQUENCE [LARGE SCALE GENOMIC DNA]</scope>
    <source>
        <strain evidence="1 2">BR7-21</strain>
    </source>
</reference>
<evidence type="ECO:0000313" key="1">
    <source>
        <dbReference type="EMBL" id="QEC49270.1"/>
    </source>
</evidence>
<dbReference type="OrthoDB" id="4338318at2"/>
<organism evidence="1 2">
    <name type="scientific">Baekduia soli</name>
    <dbReference type="NCBI Taxonomy" id="496014"/>
    <lineage>
        <taxon>Bacteria</taxon>
        <taxon>Bacillati</taxon>
        <taxon>Actinomycetota</taxon>
        <taxon>Thermoleophilia</taxon>
        <taxon>Solirubrobacterales</taxon>
        <taxon>Baekduiaceae</taxon>
        <taxon>Baekduia</taxon>
    </lineage>
</organism>
<accession>A0A5B8U8E4</accession>
<dbReference type="KEGG" id="bsol:FSW04_17920"/>
<name>A0A5B8U8E4_9ACTN</name>
<dbReference type="RefSeq" id="WP_146921633.1">
    <property type="nucleotide sequence ID" value="NZ_CP042430.1"/>
</dbReference>
<dbReference type="EMBL" id="CP042430">
    <property type="protein sequence ID" value="QEC49270.1"/>
    <property type="molecule type" value="Genomic_DNA"/>
</dbReference>
<dbReference type="AlphaFoldDB" id="A0A5B8U8E4"/>
<protein>
    <submittedName>
        <fullName evidence="1">Uncharacterized protein</fullName>
    </submittedName>
</protein>
<proteinExistence type="predicted"/>